<organism evidence="1 2">
    <name type="scientific">Biomphalaria pfeifferi</name>
    <name type="common">Bloodfluke planorb</name>
    <name type="synonym">Freshwater snail</name>
    <dbReference type="NCBI Taxonomy" id="112525"/>
    <lineage>
        <taxon>Eukaryota</taxon>
        <taxon>Metazoa</taxon>
        <taxon>Spiralia</taxon>
        <taxon>Lophotrochozoa</taxon>
        <taxon>Mollusca</taxon>
        <taxon>Gastropoda</taxon>
        <taxon>Heterobranchia</taxon>
        <taxon>Euthyneura</taxon>
        <taxon>Panpulmonata</taxon>
        <taxon>Hygrophila</taxon>
        <taxon>Lymnaeoidea</taxon>
        <taxon>Planorbidae</taxon>
        <taxon>Biomphalaria</taxon>
    </lineage>
</organism>
<dbReference type="EMBL" id="JASAOG010000243">
    <property type="protein sequence ID" value="KAK0042362.1"/>
    <property type="molecule type" value="Genomic_DNA"/>
</dbReference>
<dbReference type="Proteomes" id="UP001233172">
    <property type="component" value="Unassembled WGS sequence"/>
</dbReference>
<reference evidence="1" key="1">
    <citation type="journal article" date="2023" name="PLoS Negl. Trop. Dis.">
        <title>A genome sequence for Biomphalaria pfeifferi, the major vector snail for the human-infecting parasite Schistosoma mansoni.</title>
        <authorList>
            <person name="Bu L."/>
            <person name="Lu L."/>
            <person name="Laidemitt M.R."/>
            <person name="Zhang S.M."/>
            <person name="Mutuku M."/>
            <person name="Mkoji G."/>
            <person name="Steinauer M."/>
            <person name="Loker E.S."/>
        </authorList>
    </citation>
    <scope>NUCLEOTIDE SEQUENCE</scope>
    <source>
        <strain evidence="1">KasaAsao</strain>
    </source>
</reference>
<evidence type="ECO:0000313" key="2">
    <source>
        <dbReference type="Proteomes" id="UP001233172"/>
    </source>
</evidence>
<reference evidence="1" key="2">
    <citation type="submission" date="2023-04" db="EMBL/GenBank/DDBJ databases">
        <authorList>
            <person name="Bu L."/>
            <person name="Lu L."/>
            <person name="Laidemitt M.R."/>
            <person name="Zhang S.M."/>
            <person name="Mutuku M."/>
            <person name="Mkoji G."/>
            <person name="Steinauer M."/>
            <person name="Loker E.S."/>
        </authorList>
    </citation>
    <scope>NUCLEOTIDE SEQUENCE</scope>
    <source>
        <strain evidence="1">KasaAsao</strain>
        <tissue evidence="1">Whole Snail</tissue>
    </source>
</reference>
<protein>
    <submittedName>
        <fullName evidence="1">Uncharacterized protein</fullName>
    </submittedName>
</protein>
<sequence length="195" mass="22345">MGWTFTKQKCYVWSSIDFGHLGPDRCALLARCPFCIIRDKGQGAVIIDLQSLGVSFETVYPYYDKLRRLDDIAILRLNSSVRFTDNMSSVLKHRLLRVPRVRVGKGSSNRLSIFEISEAAEGDSCASKHLHLQDDAERADGHTVADLPSQKQGVARRWTLCRRLRLSFKLQVWTQLLRFSMGQLWREGMQENILS</sequence>
<comment type="caution">
    <text evidence="1">The sequence shown here is derived from an EMBL/GenBank/DDBJ whole genome shotgun (WGS) entry which is preliminary data.</text>
</comment>
<keyword evidence="2" id="KW-1185">Reference proteome</keyword>
<accession>A0AAD8EVX4</accession>
<gene>
    <name evidence="1" type="ORF">Bpfe_028225</name>
</gene>
<proteinExistence type="predicted"/>
<dbReference type="AlphaFoldDB" id="A0AAD8EVX4"/>
<evidence type="ECO:0000313" key="1">
    <source>
        <dbReference type="EMBL" id="KAK0042362.1"/>
    </source>
</evidence>
<dbReference type="InterPro" id="IPR009003">
    <property type="entry name" value="Peptidase_S1_PA"/>
</dbReference>
<dbReference type="SUPFAM" id="SSF50494">
    <property type="entry name" value="Trypsin-like serine proteases"/>
    <property type="match status" value="1"/>
</dbReference>
<name>A0AAD8EVX4_BIOPF</name>